<evidence type="ECO:0000313" key="2">
    <source>
        <dbReference type="Proteomes" id="UP000299102"/>
    </source>
</evidence>
<reference evidence="1 2" key="1">
    <citation type="journal article" date="2019" name="Commun. Biol.">
        <title>The bagworm genome reveals a unique fibroin gene that provides high tensile strength.</title>
        <authorList>
            <person name="Kono N."/>
            <person name="Nakamura H."/>
            <person name="Ohtoshi R."/>
            <person name="Tomita M."/>
            <person name="Numata K."/>
            <person name="Arakawa K."/>
        </authorList>
    </citation>
    <scope>NUCLEOTIDE SEQUENCE [LARGE SCALE GENOMIC DNA]</scope>
</reference>
<dbReference type="AlphaFoldDB" id="A0A4C1WI94"/>
<protein>
    <submittedName>
        <fullName evidence="1">Uncharacterized protein</fullName>
    </submittedName>
</protein>
<accession>A0A4C1WI94</accession>
<gene>
    <name evidence="1" type="ORF">EVAR_97990_1</name>
</gene>
<proteinExistence type="predicted"/>
<evidence type="ECO:0000313" key="1">
    <source>
        <dbReference type="EMBL" id="GBP51166.1"/>
    </source>
</evidence>
<organism evidence="1 2">
    <name type="scientific">Eumeta variegata</name>
    <name type="common">Bagworm moth</name>
    <name type="synonym">Eumeta japonica</name>
    <dbReference type="NCBI Taxonomy" id="151549"/>
    <lineage>
        <taxon>Eukaryota</taxon>
        <taxon>Metazoa</taxon>
        <taxon>Ecdysozoa</taxon>
        <taxon>Arthropoda</taxon>
        <taxon>Hexapoda</taxon>
        <taxon>Insecta</taxon>
        <taxon>Pterygota</taxon>
        <taxon>Neoptera</taxon>
        <taxon>Endopterygota</taxon>
        <taxon>Lepidoptera</taxon>
        <taxon>Glossata</taxon>
        <taxon>Ditrysia</taxon>
        <taxon>Tineoidea</taxon>
        <taxon>Psychidae</taxon>
        <taxon>Oiketicinae</taxon>
        <taxon>Eumeta</taxon>
    </lineage>
</organism>
<sequence>MKSKDVEKAVRQFFASKPKERFLLSYSSRIFHPLSFGTTSGQWAKALYFTALEGRNAGSISPLRRVDEARRDV</sequence>
<name>A0A4C1WI94_EUMVA</name>
<comment type="caution">
    <text evidence="1">The sequence shown here is derived from an EMBL/GenBank/DDBJ whole genome shotgun (WGS) entry which is preliminary data.</text>
</comment>
<dbReference type="Proteomes" id="UP000299102">
    <property type="component" value="Unassembled WGS sequence"/>
</dbReference>
<dbReference type="EMBL" id="BGZK01000576">
    <property type="protein sequence ID" value="GBP51166.1"/>
    <property type="molecule type" value="Genomic_DNA"/>
</dbReference>
<keyword evidence="2" id="KW-1185">Reference proteome</keyword>